<organism evidence="3 4">
    <name type="scientific">Pseudobacillus wudalianchiensis</name>
    <dbReference type="NCBI Taxonomy" id="1743143"/>
    <lineage>
        <taxon>Bacteria</taxon>
        <taxon>Bacillati</taxon>
        <taxon>Bacillota</taxon>
        <taxon>Bacilli</taxon>
        <taxon>Bacillales</taxon>
        <taxon>Bacillaceae</taxon>
        <taxon>Pseudobacillus</taxon>
    </lineage>
</organism>
<dbReference type="SUPFAM" id="SSF53271">
    <property type="entry name" value="PRTase-like"/>
    <property type="match status" value="1"/>
</dbReference>
<dbReference type="RefSeq" id="WP_065410324.1">
    <property type="nucleotide sequence ID" value="NZ_MAYT01000012.1"/>
</dbReference>
<evidence type="ECO:0000313" key="3">
    <source>
        <dbReference type="EMBL" id="OCA89012.1"/>
    </source>
</evidence>
<reference evidence="4" key="1">
    <citation type="submission" date="2016-05" db="EMBL/GenBank/DDBJ databases">
        <authorList>
            <person name="Liu B."/>
            <person name="Wang J."/>
            <person name="Zhu Y."/>
            <person name="Liu G."/>
            <person name="Chen Q."/>
            <person name="Chen Z."/>
            <person name="Lan J."/>
            <person name="Che J."/>
            <person name="Ge C."/>
            <person name="Shi H."/>
            <person name="Pan Z."/>
            <person name="Liu X."/>
        </authorList>
    </citation>
    <scope>NUCLEOTIDE SEQUENCE [LARGE SCALE GENOMIC DNA]</scope>
    <source>
        <strain evidence="4">FJAT-27215</strain>
    </source>
</reference>
<evidence type="ECO:0000256" key="1">
    <source>
        <dbReference type="ARBA" id="ARBA00008007"/>
    </source>
</evidence>
<dbReference type="InterPro" id="IPR029057">
    <property type="entry name" value="PRTase-like"/>
</dbReference>
<name>A0A1B9AYQ6_9BACI</name>
<evidence type="ECO:0000313" key="4">
    <source>
        <dbReference type="Proteomes" id="UP000092578"/>
    </source>
</evidence>
<dbReference type="PANTHER" id="PTHR47505:SF1">
    <property type="entry name" value="DNA UTILIZATION PROTEIN YHGH"/>
    <property type="match status" value="1"/>
</dbReference>
<dbReference type="PANTHER" id="PTHR47505">
    <property type="entry name" value="DNA UTILIZATION PROTEIN YHGH"/>
    <property type="match status" value="1"/>
</dbReference>
<protein>
    <submittedName>
        <fullName evidence="3">Amidophosphoribosyltransferase</fullName>
    </submittedName>
</protein>
<dbReference type="Pfam" id="PF00156">
    <property type="entry name" value="Pribosyltran"/>
    <property type="match status" value="1"/>
</dbReference>
<dbReference type="Gene3D" id="3.40.50.2020">
    <property type="match status" value="1"/>
</dbReference>
<dbReference type="Proteomes" id="UP000092578">
    <property type="component" value="Unassembled WGS sequence"/>
</dbReference>
<dbReference type="GO" id="GO:0016757">
    <property type="term" value="F:glycosyltransferase activity"/>
    <property type="evidence" value="ECO:0007669"/>
    <property type="project" value="UniProtKB-KW"/>
</dbReference>
<dbReference type="AlphaFoldDB" id="A0A1B9AYQ6"/>
<comment type="caution">
    <text evidence="3">The sequence shown here is derived from an EMBL/GenBank/DDBJ whole genome shotgun (WGS) entry which is preliminary data.</text>
</comment>
<keyword evidence="4" id="KW-1185">Reference proteome</keyword>
<accession>A0A1B9AYQ6</accession>
<dbReference type="CDD" id="cd06223">
    <property type="entry name" value="PRTases_typeI"/>
    <property type="match status" value="1"/>
</dbReference>
<proteinExistence type="inferred from homology"/>
<sequence length="237" mass="27153">MNKCLLCEEETNRILSWHQFFLLEDPPVICEKCRQSFEKIKGEGCRTCSRPLAALDSSFIIEGVCLDCVRWEEDPLYRGALVENRSLYVYNDAMKEVIARFKYRGDYVLAKLFAKDIRETAKQMTYDLVVAVPLSEERLYERRFNQAEALAEEAGLEITPVLERIHSEKQSKKSRVERLQAPQVFKIKEKSSFCHKKILILDDIYTTGSTLRQAAYLLKQAGAAEVSALTLARGQGT</sequence>
<evidence type="ECO:0000259" key="2">
    <source>
        <dbReference type="Pfam" id="PF00156"/>
    </source>
</evidence>
<keyword evidence="3" id="KW-0808">Transferase</keyword>
<dbReference type="EMBL" id="MAYT01000012">
    <property type="protein sequence ID" value="OCA89012.1"/>
    <property type="molecule type" value="Genomic_DNA"/>
</dbReference>
<dbReference type="InterPro" id="IPR000836">
    <property type="entry name" value="PRTase_dom"/>
</dbReference>
<keyword evidence="3" id="KW-0328">Glycosyltransferase</keyword>
<gene>
    <name evidence="3" type="ORF">A8F95_06245</name>
</gene>
<comment type="similarity">
    <text evidence="1">Belongs to the ComF/GntX family.</text>
</comment>
<feature type="domain" description="Phosphoribosyltransferase" evidence="2">
    <location>
        <begin position="168"/>
        <end position="233"/>
    </location>
</feature>
<dbReference type="InterPro" id="IPR051910">
    <property type="entry name" value="ComF/GntX_DNA_util-trans"/>
</dbReference>